<dbReference type="Proteomes" id="UP000192434">
    <property type="component" value="Unassembled WGS sequence"/>
</dbReference>
<gene>
    <name evidence="5" type="ORF">BST43_15950</name>
</gene>
<proteinExistence type="predicted"/>
<evidence type="ECO:0000259" key="4">
    <source>
        <dbReference type="Pfam" id="PF13239"/>
    </source>
</evidence>
<feature type="domain" description="2TM" evidence="4">
    <location>
        <begin position="37"/>
        <end position="89"/>
    </location>
</feature>
<dbReference type="Pfam" id="PF13239">
    <property type="entry name" value="2TM"/>
    <property type="match status" value="1"/>
</dbReference>
<evidence type="ECO:0000256" key="3">
    <source>
        <dbReference type="SAM" id="Phobius"/>
    </source>
</evidence>
<feature type="coiled-coil region" evidence="1">
    <location>
        <begin position="3"/>
        <end position="30"/>
    </location>
</feature>
<feature type="transmembrane region" description="Helical" evidence="3">
    <location>
        <begin position="38"/>
        <end position="60"/>
    </location>
</feature>
<dbReference type="InterPro" id="IPR025698">
    <property type="entry name" value="2TM_dom"/>
</dbReference>
<accession>A0A1X0IZ05</accession>
<dbReference type="OrthoDB" id="5145586at2"/>
<feature type="region of interest" description="Disordered" evidence="2">
    <location>
        <begin position="100"/>
        <end position="125"/>
    </location>
</feature>
<organism evidence="5 6">
    <name type="scientific">Mycobacteroides saopaulense</name>
    <dbReference type="NCBI Taxonomy" id="1578165"/>
    <lineage>
        <taxon>Bacteria</taxon>
        <taxon>Bacillati</taxon>
        <taxon>Actinomycetota</taxon>
        <taxon>Actinomycetes</taxon>
        <taxon>Mycobacteriales</taxon>
        <taxon>Mycobacteriaceae</taxon>
        <taxon>Mycobacteroides</taxon>
    </lineage>
</organism>
<protein>
    <recommendedName>
        <fullName evidence="4">2TM domain-containing protein</fullName>
    </recommendedName>
</protein>
<dbReference type="STRING" id="1578165.BKG68_18095"/>
<evidence type="ECO:0000313" key="5">
    <source>
        <dbReference type="EMBL" id="ORB54536.1"/>
    </source>
</evidence>
<sequence>MSGDAFERAVERAERRAEEDQQRLARKRNEWVARMNRAAFQIHACTYAAVQVLLIAIWALTWKFDHGTAYPWFVYPLLGWGIAVIVHYVIARNIWLHRPEESSSNPQTAHDFDPAPYTTPTEEPR</sequence>
<dbReference type="AlphaFoldDB" id="A0A1X0IZ05"/>
<keyword evidence="3" id="KW-0472">Membrane</keyword>
<dbReference type="EMBL" id="MVII01000020">
    <property type="protein sequence ID" value="ORB54536.1"/>
    <property type="molecule type" value="Genomic_DNA"/>
</dbReference>
<dbReference type="RefSeq" id="WP_083017373.1">
    <property type="nucleotide sequence ID" value="NZ_MVII01000020.1"/>
</dbReference>
<feature type="transmembrane region" description="Helical" evidence="3">
    <location>
        <begin position="72"/>
        <end position="90"/>
    </location>
</feature>
<name>A0A1X0IZ05_9MYCO</name>
<keyword evidence="1" id="KW-0175">Coiled coil</keyword>
<evidence type="ECO:0000256" key="2">
    <source>
        <dbReference type="SAM" id="MobiDB-lite"/>
    </source>
</evidence>
<evidence type="ECO:0000313" key="6">
    <source>
        <dbReference type="Proteomes" id="UP000192434"/>
    </source>
</evidence>
<comment type="caution">
    <text evidence="5">The sequence shown here is derived from an EMBL/GenBank/DDBJ whole genome shotgun (WGS) entry which is preliminary data.</text>
</comment>
<keyword evidence="3" id="KW-1133">Transmembrane helix</keyword>
<keyword evidence="3" id="KW-0812">Transmembrane</keyword>
<reference evidence="5 6" key="1">
    <citation type="submission" date="2016-12" db="EMBL/GenBank/DDBJ databases">
        <title>The new phylogeny of genus Mycobacterium.</title>
        <authorList>
            <person name="Tortoli E."/>
            <person name="Trovato A."/>
            <person name="Cirillo D.M."/>
        </authorList>
    </citation>
    <scope>NUCLEOTIDE SEQUENCE [LARGE SCALE GENOMIC DNA]</scope>
    <source>
        <strain evidence="5 6">CCUG 66554</strain>
    </source>
</reference>
<evidence type="ECO:0000256" key="1">
    <source>
        <dbReference type="SAM" id="Coils"/>
    </source>
</evidence>